<keyword evidence="1" id="KW-0732">Signal</keyword>
<proteinExistence type="predicted"/>
<sequence>MAGIPSRWAVWLCCFLFVVESARSSKHLVTG</sequence>
<feature type="signal peptide" evidence="1">
    <location>
        <begin position="1"/>
        <end position="24"/>
    </location>
</feature>
<evidence type="ECO:0000313" key="2">
    <source>
        <dbReference type="EMBL" id="JAH69838.1"/>
    </source>
</evidence>
<dbReference type="EMBL" id="GBXM01038739">
    <property type="protein sequence ID" value="JAH69838.1"/>
    <property type="molecule type" value="Transcribed_RNA"/>
</dbReference>
<evidence type="ECO:0000256" key="1">
    <source>
        <dbReference type="SAM" id="SignalP"/>
    </source>
</evidence>
<reference evidence="2" key="1">
    <citation type="submission" date="2014-11" db="EMBL/GenBank/DDBJ databases">
        <authorList>
            <person name="Amaro Gonzalez C."/>
        </authorList>
    </citation>
    <scope>NUCLEOTIDE SEQUENCE</scope>
</reference>
<dbReference type="AlphaFoldDB" id="A0A0E9UY02"/>
<reference evidence="2" key="2">
    <citation type="journal article" date="2015" name="Fish Shellfish Immunol.">
        <title>Early steps in the European eel (Anguilla anguilla)-Vibrio vulnificus interaction in the gills: Role of the RtxA13 toxin.</title>
        <authorList>
            <person name="Callol A."/>
            <person name="Pajuelo D."/>
            <person name="Ebbesson L."/>
            <person name="Teles M."/>
            <person name="MacKenzie S."/>
            <person name="Amaro C."/>
        </authorList>
    </citation>
    <scope>NUCLEOTIDE SEQUENCE</scope>
</reference>
<organism evidence="2">
    <name type="scientific">Anguilla anguilla</name>
    <name type="common">European freshwater eel</name>
    <name type="synonym">Muraena anguilla</name>
    <dbReference type="NCBI Taxonomy" id="7936"/>
    <lineage>
        <taxon>Eukaryota</taxon>
        <taxon>Metazoa</taxon>
        <taxon>Chordata</taxon>
        <taxon>Craniata</taxon>
        <taxon>Vertebrata</taxon>
        <taxon>Euteleostomi</taxon>
        <taxon>Actinopterygii</taxon>
        <taxon>Neopterygii</taxon>
        <taxon>Teleostei</taxon>
        <taxon>Anguilliformes</taxon>
        <taxon>Anguillidae</taxon>
        <taxon>Anguilla</taxon>
    </lineage>
</organism>
<feature type="chain" id="PRO_5002433416" evidence="1">
    <location>
        <begin position="25"/>
        <end position="31"/>
    </location>
</feature>
<protein>
    <submittedName>
        <fullName evidence="2">Uncharacterized protein</fullName>
    </submittedName>
</protein>
<accession>A0A0E9UY02</accession>
<name>A0A0E9UY02_ANGAN</name>